<comment type="caution">
    <text evidence="2">The sequence shown here is derived from an EMBL/GenBank/DDBJ whole genome shotgun (WGS) entry which is preliminary data.</text>
</comment>
<sequence length="230" mass="26065">MKNKFEHLKEKIIHDIESGSLSPKPRWKEIGYSVLTIVLVSAIFALTVAVFVYLFHALRAAGLSSLLGFGWRGIILFLFLVPWGLIAIDILFVMLLMRVIKRFEIGWKVPRLYLAVFFLVTAFTAGYVLDRPMNDRMEASNMYERPTPPRIGAGFTHGVIITLDEPECSLSIVDERSGDTIEVWVLQPACERLILFRVGESIIIAGEDEDGILKAYGIRHDIRPSFPKKQ</sequence>
<organism evidence="2 3">
    <name type="scientific">Candidatus Kaiserbacteria bacterium RIFCSPHIGHO2_02_FULL_49_34</name>
    <dbReference type="NCBI Taxonomy" id="1798491"/>
    <lineage>
        <taxon>Bacteria</taxon>
        <taxon>Candidatus Kaiseribacteriota</taxon>
    </lineage>
</organism>
<keyword evidence="1" id="KW-1133">Transmembrane helix</keyword>
<proteinExistence type="predicted"/>
<gene>
    <name evidence="2" type="ORF">A3C87_03985</name>
</gene>
<feature type="transmembrane region" description="Helical" evidence="1">
    <location>
        <begin position="30"/>
        <end position="54"/>
    </location>
</feature>
<keyword evidence="1" id="KW-0812">Transmembrane</keyword>
<evidence type="ECO:0000313" key="2">
    <source>
        <dbReference type="EMBL" id="OGG61316.1"/>
    </source>
</evidence>
<protein>
    <submittedName>
        <fullName evidence="2">Uncharacterized protein</fullName>
    </submittedName>
</protein>
<feature type="transmembrane region" description="Helical" evidence="1">
    <location>
        <begin position="112"/>
        <end position="129"/>
    </location>
</feature>
<evidence type="ECO:0000313" key="3">
    <source>
        <dbReference type="Proteomes" id="UP000176511"/>
    </source>
</evidence>
<feature type="transmembrane region" description="Helical" evidence="1">
    <location>
        <begin position="74"/>
        <end position="100"/>
    </location>
</feature>
<evidence type="ECO:0000256" key="1">
    <source>
        <dbReference type="SAM" id="Phobius"/>
    </source>
</evidence>
<dbReference type="STRING" id="1798491.A3C87_03985"/>
<dbReference type="AlphaFoldDB" id="A0A1F6DIW0"/>
<dbReference type="EMBL" id="MFLE01000019">
    <property type="protein sequence ID" value="OGG61316.1"/>
    <property type="molecule type" value="Genomic_DNA"/>
</dbReference>
<keyword evidence="1" id="KW-0472">Membrane</keyword>
<name>A0A1F6DIW0_9BACT</name>
<reference evidence="2 3" key="1">
    <citation type="journal article" date="2016" name="Nat. Commun.">
        <title>Thousands of microbial genomes shed light on interconnected biogeochemical processes in an aquifer system.</title>
        <authorList>
            <person name="Anantharaman K."/>
            <person name="Brown C.T."/>
            <person name="Hug L.A."/>
            <person name="Sharon I."/>
            <person name="Castelle C.J."/>
            <person name="Probst A.J."/>
            <person name="Thomas B.C."/>
            <person name="Singh A."/>
            <person name="Wilkins M.J."/>
            <person name="Karaoz U."/>
            <person name="Brodie E.L."/>
            <person name="Williams K.H."/>
            <person name="Hubbard S.S."/>
            <person name="Banfield J.F."/>
        </authorList>
    </citation>
    <scope>NUCLEOTIDE SEQUENCE [LARGE SCALE GENOMIC DNA]</scope>
</reference>
<dbReference type="Proteomes" id="UP000176511">
    <property type="component" value="Unassembled WGS sequence"/>
</dbReference>
<accession>A0A1F6DIW0</accession>